<feature type="transmembrane region" description="Helical" evidence="4">
    <location>
        <begin position="265"/>
        <end position="286"/>
    </location>
</feature>
<dbReference type="Proteomes" id="UP000241762">
    <property type="component" value="Chromosome"/>
</dbReference>
<evidence type="ECO:0000259" key="5">
    <source>
        <dbReference type="SMART" id="SM00421"/>
    </source>
</evidence>
<dbReference type="GO" id="GO:0006355">
    <property type="term" value="P:regulation of DNA-templated transcription"/>
    <property type="evidence" value="ECO:0007669"/>
    <property type="project" value="InterPro"/>
</dbReference>
<dbReference type="GO" id="GO:0003677">
    <property type="term" value="F:DNA binding"/>
    <property type="evidence" value="ECO:0007669"/>
    <property type="project" value="InterPro"/>
</dbReference>
<dbReference type="InterPro" id="IPR002182">
    <property type="entry name" value="NB-ARC"/>
</dbReference>
<evidence type="ECO:0000313" key="6">
    <source>
        <dbReference type="EMBL" id="AVP87949.1"/>
    </source>
</evidence>
<gene>
    <name evidence="6" type="ORF">phytr_10210</name>
</gene>
<feature type="domain" description="HTH luxR-type" evidence="5">
    <location>
        <begin position="18"/>
        <end position="75"/>
    </location>
</feature>
<reference evidence="6 7" key="1">
    <citation type="submission" date="2018-03" db="EMBL/GenBank/DDBJ databases">
        <title>A gene transfer event suggests a long-term partnership between eustigmatophyte algae and a novel lineage of endosymbiotic bacteria.</title>
        <authorList>
            <person name="Yurchenko T."/>
            <person name="Sevcikova T."/>
            <person name="Pribyl P."/>
            <person name="El Karkouri K."/>
            <person name="Klimes V."/>
            <person name="Amaral R."/>
            <person name="Zbrankova V."/>
            <person name="Kim E."/>
            <person name="Raoult D."/>
            <person name="Santos L.M.A."/>
            <person name="Elias M."/>
        </authorList>
    </citation>
    <scope>NUCLEOTIDE SEQUENCE [LARGE SCALE GENOMIC DNA]</scope>
    <source>
        <strain evidence="6">CCALA 838</strain>
    </source>
</reference>
<protein>
    <submittedName>
        <fullName evidence="6">Tetratricopeptide repeat domain protein</fullName>
    </submittedName>
</protein>
<dbReference type="SUPFAM" id="SSF52540">
    <property type="entry name" value="P-loop containing nucleoside triphosphate hydrolases"/>
    <property type="match status" value="1"/>
</dbReference>
<keyword evidence="4" id="KW-0472">Membrane</keyword>
<dbReference type="Gene3D" id="1.10.10.10">
    <property type="entry name" value="Winged helix-like DNA-binding domain superfamily/Winged helix DNA-binding domain"/>
    <property type="match status" value="1"/>
</dbReference>
<evidence type="ECO:0000256" key="1">
    <source>
        <dbReference type="ARBA" id="ARBA00022737"/>
    </source>
</evidence>
<dbReference type="Pfam" id="PF13424">
    <property type="entry name" value="TPR_12"/>
    <property type="match status" value="3"/>
</dbReference>
<keyword evidence="4" id="KW-1133">Transmembrane helix</keyword>
<evidence type="ECO:0000256" key="3">
    <source>
        <dbReference type="PROSITE-ProRule" id="PRU00339"/>
    </source>
</evidence>
<keyword evidence="1" id="KW-0677">Repeat</keyword>
<dbReference type="SMART" id="SM00421">
    <property type="entry name" value="HTH_LUXR"/>
    <property type="match status" value="1"/>
</dbReference>
<name>A0A2P1P9L3_9RICK</name>
<keyword evidence="7" id="KW-1185">Reference proteome</keyword>
<keyword evidence="4" id="KW-0812">Transmembrane</keyword>
<evidence type="ECO:0000313" key="7">
    <source>
        <dbReference type="Proteomes" id="UP000241762"/>
    </source>
</evidence>
<organism evidence="6 7">
    <name type="scientific">Candidatus Phycorickettsia trachydisci</name>
    <dbReference type="NCBI Taxonomy" id="2115978"/>
    <lineage>
        <taxon>Bacteria</taxon>
        <taxon>Pseudomonadati</taxon>
        <taxon>Pseudomonadota</taxon>
        <taxon>Alphaproteobacteria</taxon>
        <taxon>Rickettsiales</taxon>
        <taxon>Rickettsiaceae</taxon>
        <taxon>Candidatus Phycorickettsia</taxon>
    </lineage>
</organism>
<dbReference type="InterPro" id="IPR036388">
    <property type="entry name" value="WH-like_DNA-bd_sf"/>
</dbReference>
<dbReference type="Pfam" id="PF00931">
    <property type="entry name" value="NB-ARC"/>
    <property type="match status" value="1"/>
</dbReference>
<dbReference type="PROSITE" id="PS50005">
    <property type="entry name" value="TPR"/>
    <property type="match status" value="2"/>
</dbReference>
<dbReference type="SUPFAM" id="SSF46894">
    <property type="entry name" value="C-terminal effector domain of the bipartite response regulators"/>
    <property type="match status" value="1"/>
</dbReference>
<sequence>MAILGDSMKAQQISQINGIIFTPREVDIISCITNVRGMKKIADILGISPRTVEGYVKNILTKISSNSQESIKDFVERSSGLLLIRQHYIDLLINKLFLSELAKLAAKLKNSSISCIVSHVVDDKLGYIVNCLKLANVNIIKKPNKFDVNNKKTIVTLTEKNLLQLKEKETFGNVILICFDKRVKDGSLEEFSDIKIIDCFRRDQIYSAIFKIIELLAPNIDISVLVSDFNKHKNNIINFRSDVTTKLLDSKKDQDLKDKKSTKRIIMITLLIIAIAVILSLFILGYTNYISQNSFHNISVNFLLPSKKILLERKEIQDRLGRIFAKSNEINTAVLVGVGGSGKTTIARNFARNQKASIIWELNAETKNSLSLSLEGLAYALCNTNADKQELRNILDIKDLANKNKQLLIFTQKQLKSFTNWLIIYDNVESFKDICEYFPHDRRSWGNGRVIITTRDATIKNNNYLDNLNVINIEEISKEEKLELFKNITGDASTKRTHDQEKIEQFLDQIPSFPLDVSIAAHYLKDTGMEYGKYLEEIGSPKKEFSKLQSSILQDVNQYTKTRYNIVSLTLKKMMQSNKAFSDLALLIALLDSQDIPEELLVLFKDQYVASDFLRSLKKNSLITNIKYKDNAQKGIDNLASFSIHRSTQINILADIIGSLSTKKKHEVLSVILNNIQSYILKQIDLEDSAGLKNFIRHCETLSNKQNLLDKEDLVSIDNALGIIYYYLGNDKQAQRILKTNLDINKQDEETALILTHLGAIYRKIGQDYQTAIEYLKRAVEIYNIISLDNPREGLALTHLGNTYRTLGDFQNAIEALQKSVNIYHKQPGYYAGEARALGYLGVAYREQGNLVKAKDLLEEAISLYNKGNYPKYSSVYAGTLAHLAITYRMMKQYDKAKGILKESVEIYKQIRPENHPDIGRNILNLGIIYGEIKNNTKAKELLEKSLNDYENNYGKDHIETGKVLNHLGRFYILAKNYEDAEMVLKRASNILQQNSHPESYRSFELLGDLYMSNIGKQPILNKQVARINYDKSLKLALKYFLKDSLNVKRIKGKVEDCIA</sequence>
<dbReference type="InterPro" id="IPR000792">
    <property type="entry name" value="Tscrpt_reg_LuxR_C"/>
</dbReference>
<dbReference type="AlphaFoldDB" id="A0A2P1P9L3"/>
<dbReference type="SMART" id="SM00028">
    <property type="entry name" value="TPR"/>
    <property type="match status" value="7"/>
</dbReference>
<dbReference type="PANTHER" id="PTHR45641">
    <property type="entry name" value="TETRATRICOPEPTIDE REPEAT PROTEIN (AFU_ORTHOLOGUE AFUA_6G03870)"/>
    <property type="match status" value="1"/>
</dbReference>
<dbReference type="InterPro" id="IPR011990">
    <property type="entry name" value="TPR-like_helical_dom_sf"/>
</dbReference>
<accession>A0A2P1P9L3</accession>
<dbReference type="Gene3D" id="1.25.40.10">
    <property type="entry name" value="Tetratricopeptide repeat domain"/>
    <property type="match status" value="2"/>
</dbReference>
<dbReference type="EMBL" id="CP027845">
    <property type="protein sequence ID" value="AVP87949.1"/>
    <property type="molecule type" value="Genomic_DNA"/>
</dbReference>
<dbReference type="Gene3D" id="3.40.50.300">
    <property type="entry name" value="P-loop containing nucleotide triphosphate hydrolases"/>
    <property type="match status" value="1"/>
</dbReference>
<dbReference type="SUPFAM" id="SSF48452">
    <property type="entry name" value="TPR-like"/>
    <property type="match status" value="2"/>
</dbReference>
<dbReference type="InterPro" id="IPR019734">
    <property type="entry name" value="TPR_rpt"/>
</dbReference>
<keyword evidence="2 3" id="KW-0802">TPR repeat</keyword>
<dbReference type="InterPro" id="IPR027417">
    <property type="entry name" value="P-loop_NTPase"/>
</dbReference>
<dbReference type="Pfam" id="PF13374">
    <property type="entry name" value="TPR_10"/>
    <property type="match status" value="1"/>
</dbReference>
<evidence type="ECO:0000256" key="2">
    <source>
        <dbReference type="ARBA" id="ARBA00022803"/>
    </source>
</evidence>
<dbReference type="PANTHER" id="PTHR45641:SF19">
    <property type="entry name" value="NEPHROCYSTIN-3"/>
    <property type="match status" value="1"/>
</dbReference>
<dbReference type="GO" id="GO:0043531">
    <property type="term" value="F:ADP binding"/>
    <property type="evidence" value="ECO:0007669"/>
    <property type="project" value="InterPro"/>
</dbReference>
<proteinExistence type="predicted"/>
<evidence type="ECO:0000256" key="4">
    <source>
        <dbReference type="SAM" id="Phobius"/>
    </source>
</evidence>
<feature type="repeat" description="TPR" evidence="3">
    <location>
        <begin position="794"/>
        <end position="827"/>
    </location>
</feature>
<feature type="repeat" description="TPR" evidence="3">
    <location>
        <begin position="835"/>
        <end position="868"/>
    </location>
</feature>
<dbReference type="Pfam" id="PF00196">
    <property type="entry name" value="GerE"/>
    <property type="match status" value="1"/>
</dbReference>
<dbReference type="KEGG" id="ptc:phytr_10210"/>
<dbReference type="InterPro" id="IPR016032">
    <property type="entry name" value="Sig_transdc_resp-reg_C-effctor"/>
</dbReference>